<keyword evidence="2" id="KW-0732">Signal</keyword>
<dbReference type="RefSeq" id="WP_249279984.1">
    <property type="nucleotide sequence ID" value="NZ_JACRSS010000001.1"/>
</dbReference>
<dbReference type="AlphaFoldDB" id="A0A926HWC7"/>
<organism evidence="3 4">
    <name type="scientific">Guopingia tenuis</name>
    <dbReference type="NCBI Taxonomy" id="2763656"/>
    <lineage>
        <taxon>Bacteria</taxon>
        <taxon>Bacillati</taxon>
        <taxon>Bacillota</taxon>
        <taxon>Clostridia</taxon>
        <taxon>Christensenellales</taxon>
        <taxon>Christensenellaceae</taxon>
        <taxon>Guopingia</taxon>
    </lineage>
</organism>
<comment type="caution">
    <text evidence="3">The sequence shown here is derived from an EMBL/GenBank/DDBJ whole genome shotgun (WGS) entry which is preliminary data.</text>
</comment>
<evidence type="ECO:0000313" key="4">
    <source>
        <dbReference type="Proteomes" id="UP000617951"/>
    </source>
</evidence>
<dbReference type="PROSITE" id="PS51257">
    <property type="entry name" value="PROKAR_LIPOPROTEIN"/>
    <property type="match status" value="1"/>
</dbReference>
<feature type="compositionally biased region" description="Low complexity" evidence="1">
    <location>
        <begin position="104"/>
        <end position="117"/>
    </location>
</feature>
<feature type="chain" id="PRO_5037204655" description="Carbohydrate-binding domain-containing protein" evidence="2">
    <location>
        <begin position="28"/>
        <end position="630"/>
    </location>
</feature>
<evidence type="ECO:0000256" key="2">
    <source>
        <dbReference type="SAM" id="SignalP"/>
    </source>
</evidence>
<reference evidence="3" key="1">
    <citation type="submission" date="2020-08" db="EMBL/GenBank/DDBJ databases">
        <title>Genome public.</title>
        <authorList>
            <person name="Liu C."/>
            <person name="Sun Q."/>
        </authorList>
    </citation>
    <scope>NUCLEOTIDE SEQUENCE</scope>
    <source>
        <strain evidence="3">NSJ-63</strain>
    </source>
</reference>
<dbReference type="InterPro" id="IPR012332">
    <property type="entry name" value="Autotransporter_pectin_lyase_C"/>
</dbReference>
<feature type="region of interest" description="Disordered" evidence="1">
    <location>
        <begin position="61"/>
        <end position="156"/>
    </location>
</feature>
<evidence type="ECO:0008006" key="5">
    <source>
        <dbReference type="Google" id="ProtNLM"/>
    </source>
</evidence>
<keyword evidence="4" id="KW-1185">Reference proteome</keyword>
<protein>
    <recommendedName>
        <fullName evidence="5">Carbohydrate-binding domain-containing protein</fullName>
    </recommendedName>
</protein>
<sequence length="630" mass="62295">MKHNIKITKFFSLFLAFLFVLSCTACSSTDTAPDEQGQTTLFGKITAIDGNSITLALAQQVEGGPEGGGTPGDAMGSPPSGAPAGDGETAPPDMPSEAPADGGEQPQAPASSAQAEIPADDAQNGASDSQAKAPSGGQPPEMPEDGAGGSDSQLTGESQTITVNEETSYTISGQAGSLSDLAVDDWIAVTLSGNTVLSIQSGGIGGGPGGGSSASSVQTTGVYEVTDTQAESGGTYDSTQSDVSSIQVSQGGSLALSDAAVSKSGDTSNTENSEFYGLNAAVLVKEASSAILDGLTITTDAEGANAVFATGENADIQIRNSTISTSANSSRGLDATYGGSITAEQVTIQTQGSHSAALATDRGEGTVTVSGSSLQTAGEGSPCIYSTGAITLSSSTGLATGSSIAVVEGKNSITVTDSDLTGYGIGRAGGGIDDAGVMIYQSMSGDAGEGTGTFTAANSTLSIDPASDKYASAPMFFVTNTDAEIHLTSTKLSFGSGILLNAAGNDGEWGTTGSNGGNVTMTAEDQTLEGDITADSISTVSLTLSNSTLSSAVNGGNSAKNISLTLDAGSTWNVTGVSYLTALTNADADCSNIQSNGYTVYYDAGSSANAWLNGATLSLPGGGSLAPMNA</sequence>
<proteinExistence type="predicted"/>
<dbReference type="EMBL" id="JACRSS010000001">
    <property type="protein sequence ID" value="MBC8538218.1"/>
    <property type="molecule type" value="Genomic_DNA"/>
</dbReference>
<feature type="signal peptide" evidence="2">
    <location>
        <begin position="1"/>
        <end position="27"/>
    </location>
</feature>
<evidence type="ECO:0000313" key="3">
    <source>
        <dbReference type="EMBL" id="MBC8538218.1"/>
    </source>
</evidence>
<dbReference type="Proteomes" id="UP000617951">
    <property type="component" value="Unassembled WGS sequence"/>
</dbReference>
<feature type="compositionally biased region" description="Low complexity" evidence="1">
    <location>
        <begin position="72"/>
        <end position="87"/>
    </location>
</feature>
<name>A0A926HWC7_9FIRM</name>
<evidence type="ECO:0000256" key="1">
    <source>
        <dbReference type="SAM" id="MobiDB-lite"/>
    </source>
</evidence>
<dbReference type="Gene3D" id="2.160.20.20">
    <property type="match status" value="1"/>
</dbReference>
<gene>
    <name evidence="3" type="ORF">H8693_04650</name>
</gene>
<accession>A0A926HWC7</accession>